<feature type="transmembrane region" description="Helical" evidence="6">
    <location>
        <begin position="165"/>
        <end position="183"/>
    </location>
</feature>
<feature type="transmembrane region" description="Helical" evidence="6">
    <location>
        <begin position="99"/>
        <end position="122"/>
    </location>
</feature>
<proteinExistence type="predicted"/>
<protein>
    <submittedName>
        <fullName evidence="8">MFS transporter</fullName>
    </submittedName>
</protein>
<dbReference type="CDD" id="cd17489">
    <property type="entry name" value="MFS_YfcJ_like"/>
    <property type="match status" value="1"/>
</dbReference>
<comment type="caution">
    <text evidence="8">The sequence shown here is derived from an EMBL/GenBank/DDBJ whole genome shotgun (WGS) entry which is preliminary data.</text>
</comment>
<dbReference type="InterPro" id="IPR052714">
    <property type="entry name" value="MFS_Exporter"/>
</dbReference>
<feature type="transmembrane region" description="Helical" evidence="6">
    <location>
        <begin position="343"/>
        <end position="363"/>
    </location>
</feature>
<feature type="transmembrane region" description="Helical" evidence="6">
    <location>
        <begin position="276"/>
        <end position="298"/>
    </location>
</feature>
<name>A0A9D2ASI1_9FIRM</name>
<gene>
    <name evidence="8" type="ORF">H9981_06765</name>
</gene>
<feature type="transmembrane region" description="Helical" evidence="6">
    <location>
        <begin position="304"/>
        <end position="331"/>
    </location>
</feature>
<evidence type="ECO:0000256" key="6">
    <source>
        <dbReference type="SAM" id="Phobius"/>
    </source>
</evidence>
<reference evidence="8" key="1">
    <citation type="journal article" date="2021" name="PeerJ">
        <title>Extensive microbial diversity within the chicken gut microbiome revealed by metagenomics and culture.</title>
        <authorList>
            <person name="Gilroy R."/>
            <person name="Ravi A."/>
            <person name="Getino M."/>
            <person name="Pursley I."/>
            <person name="Horton D.L."/>
            <person name="Alikhan N.F."/>
            <person name="Baker D."/>
            <person name="Gharbi K."/>
            <person name="Hall N."/>
            <person name="Watson M."/>
            <person name="Adriaenssens E.M."/>
            <person name="Foster-Nyarko E."/>
            <person name="Jarju S."/>
            <person name="Secka A."/>
            <person name="Antonio M."/>
            <person name="Oren A."/>
            <person name="Chaudhuri R.R."/>
            <person name="La Ragione R."/>
            <person name="Hildebrand F."/>
            <person name="Pallen M.J."/>
        </authorList>
    </citation>
    <scope>NUCLEOTIDE SEQUENCE</scope>
    <source>
        <strain evidence="8">ChiSjej5B23-15282</strain>
    </source>
</reference>
<dbReference type="InterPro" id="IPR011701">
    <property type="entry name" value="MFS"/>
</dbReference>
<feature type="transmembrane region" description="Helical" evidence="6">
    <location>
        <begin position="215"/>
        <end position="237"/>
    </location>
</feature>
<feature type="transmembrane region" description="Helical" evidence="6">
    <location>
        <begin position="369"/>
        <end position="388"/>
    </location>
</feature>
<feature type="domain" description="Major facilitator superfamily (MFS) profile" evidence="7">
    <location>
        <begin position="9"/>
        <end position="394"/>
    </location>
</feature>
<feature type="transmembrane region" description="Helical" evidence="6">
    <location>
        <begin position="134"/>
        <end position="159"/>
    </location>
</feature>
<evidence type="ECO:0000256" key="5">
    <source>
        <dbReference type="ARBA" id="ARBA00023136"/>
    </source>
</evidence>
<evidence type="ECO:0000256" key="1">
    <source>
        <dbReference type="ARBA" id="ARBA00004651"/>
    </source>
</evidence>
<dbReference type="Proteomes" id="UP000824243">
    <property type="component" value="Unassembled WGS sequence"/>
</dbReference>
<sequence>MRQKVYSKDIILVLAATFFYMASPMLVTPLITGFTESIGASAALMGLVGGLMNLVSLFCRPVAGNLADRISKYKLSFIGAVFMTAACVGYIFAPNEIVVIIARIINGFGFACCSVCMATWMSNMLPKEKIGSGMGFYGTMNALAMAVAPAIGVSAYQAFGYRVSFVIALVFSTAVIVVIQFIGDKGEPENGGMEGADAAEPAAEKKKRRLELIDVRVVPIALIIMLFAIPYCATQSFLVTYAEVRGLDVSVSLFFPAYAVVLIVLRLSLRNLFDKLPFHVFLIASALSELLAILLLTVMKNNAVMLLASCFLAGGYGIMSSVCQSTAILLAGKEKRGLANSTYYIGLDLGMTLGPVIGGALYGGLDIGWFYPVLMATMPLAGVVYIAAGRGRKSLSKKS</sequence>
<dbReference type="Pfam" id="PF07690">
    <property type="entry name" value="MFS_1"/>
    <property type="match status" value="1"/>
</dbReference>
<reference evidence="8" key="2">
    <citation type="submission" date="2021-04" db="EMBL/GenBank/DDBJ databases">
        <authorList>
            <person name="Gilroy R."/>
        </authorList>
    </citation>
    <scope>NUCLEOTIDE SEQUENCE</scope>
    <source>
        <strain evidence="8">ChiSjej5B23-15282</strain>
    </source>
</reference>
<evidence type="ECO:0000313" key="9">
    <source>
        <dbReference type="Proteomes" id="UP000824243"/>
    </source>
</evidence>
<dbReference type="PROSITE" id="PS50850">
    <property type="entry name" value="MFS"/>
    <property type="match status" value="1"/>
</dbReference>
<feature type="transmembrane region" description="Helical" evidence="6">
    <location>
        <begin position="12"/>
        <end position="32"/>
    </location>
</feature>
<evidence type="ECO:0000256" key="4">
    <source>
        <dbReference type="ARBA" id="ARBA00022989"/>
    </source>
</evidence>
<dbReference type="PANTHER" id="PTHR23531">
    <property type="entry name" value="QUINOLENE RESISTANCE PROTEIN NORA"/>
    <property type="match status" value="1"/>
</dbReference>
<dbReference type="InterPro" id="IPR020846">
    <property type="entry name" value="MFS_dom"/>
</dbReference>
<accession>A0A9D2ASI1</accession>
<comment type="subcellular location">
    <subcellularLocation>
        <location evidence="1">Cell membrane</location>
        <topology evidence="1">Multi-pass membrane protein</topology>
    </subcellularLocation>
</comment>
<evidence type="ECO:0000256" key="3">
    <source>
        <dbReference type="ARBA" id="ARBA00022692"/>
    </source>
</evidence>
<evidence type="ECO:0000313" key="8">
    <source>
        <dbReference type="EMBL" id="HIX48697.1"/>
    </source>
</evidence>
<dbReference type="Gene3D" id="1.20.1250.20">
    <property type="entry name" value="MFS general substrate transporter like domains"/>
    <property type="match status" value="1"/>
</dbReference>
<feature type="transmembrane region" description="Helical" evidence="6">
    <location>
        <begin position="75"/>
        <end position="93"/>
    </location>
</feature>
<dbReference type="AlphaFoldDB" id="A0A9D2ASI1"/>
<keyword evidence="4 6" id="KW-1133">Transmembrane helix</keyword>
<organism evidence="8 9">
    <name type="scientific">Candidatus Mediterraneibacter caccavium</name>
    <dbReference type="NCBI Taxonomy" id="2838661"/>
    <lineage>
        <taxon>Bacteria</taxon>
        <taxon>Bacillati</taxon>
        <taxon>Bacillota</taxon>
        <taxon>Clostridia</taxon>
        <taxon>Lachnospirales</taxon>
        <taxon>Lachnospiraceae</taxon>
        <taxon>Mediterraneibacter</taxon>
    </lineage>
</organism>
<keyword evidence="5 6" id="KW-0472">Membrane</keyword>
<dbReference type="SUPFAM" id="SSF103473">
    <property type="entry name" value="MFS general substrate transporter"/>
    <property type="match status" value="1"/>
</dbReference>
<dbReference type="GO" id="GO:0005886">
    <property type="term" value="C:plasma membrane"/>
    <property type="evidence" value="ECO:0007669"/>
    <property type="project" value="UniProtKB-SubCell"/>
</dbReference>
<dbReference type="PANTHER" id="PTHR23531:SF1">
    <property type="entry name" value="QUINOLENE RESISTANCE PROTEIN NORA"/>
    <property type="match status" value="1"/>
</dbReference>
<dbReference type="GO" id="GO:0022857">
    <property type="term" value="F:transmembrane transporter activity"/>
    <property type="evidence" value="ECO:0007669"/>
    <property type="project" value="InterPro"/>
</dbReference>
<dbReference type="InterPro" id="IPR036259">
    <property type="entry name" value="MFS_trans_sf"/>
</dbReference>
<feature type="transmembrane region" description="Helical" evidence="6">
    <location>
        <begin position="249"/>
        <end position="269"/>
    </location>
</feature>
<feature type="transmembrane region" description="Helical" evidence="6">
    <location>
        <begin position="38"/>
        <end position="63"/>
    </location>
</feature>
<evidence type="ECO:0000259" key="7">
    <source>
        <dbReference type="PROSITE" id="PS50850"/>
    </source>
</evidence>
<keyword evidence="3 6" id="KW-0812">Transmembrane</keyword>
<evidence type="ECO:0000256" key="2">
    <source>
        <dbReference type="ARBA" id="ARBA00022448"/>
    </source>
</evidence>
<keyword evidence="2" id="KW-0813">Transport</keyword>
<dbReference type="EMBL" id="DXFA01000118">
    <property type="protein sequence ID" value="HIX48697.1"/>
    <property type="molecule type" value="Genomic_DNA"/>
</dbReference>